<dbReference type="OrthoDB" id="6198873at2"/>
<gene>
    <name evidence="1" type="ORF">SAMN05421644_13510</name>
</gene>
<dbReference type="Proteomes" id="UP000198672">
    <property type="component" value="Unassembled WGS sequence"/>
</dbReference>
<name>A0A1H3HNS3_ALLWA</name>
<sequence length="104" mass="11822">MTTENRRLLIAIDSEIREINRATINPVFKELKLRDLTVVLEMVAKARALYLRLLYDIAHAAQNGQPSAADIEQLTAARHVYEELVKGSQALETAIEREYLDVTK</sequence>
<dbReference type="RefSeq" id="WP_091334490.1">
    <property type="nucleotide sequence ID" value="NZ_FNOW01000035.1"/>
</dbReference>
<protein>
    <submittedName>
        <fullName evidence="1">Uncharacterized protein</fullName>
    </submittedName>
</protein>
<dbReference type="AlphaFoldDB" id="A0A1H3HNS3"/>
<keyword evidence="2" id="KW-1185">Reference proteome</keyword>
<reference evidence="2" key="1">
    <citation type="submission" date="2016-10" db="EMBL/GenBank/DDBJ databases">
        <authorList>
            <person name="Varghese N."/>
            <person name="Submissions S."/>
        </authorList>
    </citation>
    <scope>NUCLEOTIDE SEQUENCE [LARGE SCALE GENOMIC DNA]</scope>
    <source>
        <strain evidence="2">DSM 173</strain>
    </source>
</reference>
<accession>A0A1H3HNS3</accession>
<organism evidence="1 2">
    <name type="scientific">Allochromatium warmingii</name>
    <name type="common">Chromatium warmingii</name>
    <dbReference type="NCBI Taxonomy" id="61595"/>
    <lineage>
        <taxon>Bacteria</taxon>
        <taxon>Pseudomonadati</taxon>
        <taxon>Pseudomonadota</taxon>
        <taxon>Gammaproteobacteria</taxon>
        <taxon>Chromatiales</taxon>
        <taxon>Chromatiaceae</taxon>
        <taxon>Allochromatium</taxon>
    </lineage>
</organism>
<proteinExistence type="predicted"/>
<dbReference type="STRING" id="61595.SAMN05421644_13510"/>
<evidence type="ECO:0000313" key="1">
    <source>
        <dbReference type="EMBL" id="SDY17112.1"/>
    </source>
</evidence>
<evidence type="ECO:0000313" key="2">
    <source>
        <dbReference type="Proteomes" id="UP000198672"/>
    </source>
</evidence>
<dbReference type="EMBL" id="FNOW01000035">
    <property type="protein sequence ID" value="SDY17112.1"/>
    <property type="molecule type" value="Genomic_DNA"/>
</dbReference>